<dbReference type="InterPro" id="IPR013424">
    <property type="entry name" value="Ice-binding_C"/>
</dbReference>
<evidence type="ECO:0000313" key="2">
    <source>
        <dbReference type="EMBL" id="MCO6046021.1"/>
    </source>
</evidence>
<proteinExistence type="predicted"/>
<protein>
    <submittedName>
        <fullName evidence="2">PEP-CTERM sorting domain-containing protein</fullName>
    </submittedName>
</protein>
<sequence length="294" mass="30750">MTPINPRALWKALFGLAYCCAIATLGTDALAATLHVDDFESDTMSWTSSGAQISRMEDGGPTGDGDAFLLASSTNHLATHNDSSAWTGDLTAVSATHVTADLMVPEGEPPLEIRLVLFGSGFVRTADRWVSTTAGNVPADGVWRTYEFSLAEGDFARKIGSGSYSTLIADVQRVMLRHGPEQAGGAFVVGKLGIDNVTLATTPQVLPGDFNGDGLVNLADYTVWRNNLGGADDALINNAGDGQPGVDAADYQVWKLHFGPGDSATAAVAVPEPTTLALLLLAAATKLRLSKNSD</sequence>
<reference evidence="2" key="1">
    <citation type="submission" date="2022-06" db="EMBL/GenBank/DDBJ databases">
        <title>Aeoliella straminimaris, a novel planctomycete from sediments.</title>
        <authorList>
            <person name="Vitorino I.R."/>
            <person name="Lage O.M."/>
        </authorList>
    </citation>
    <scope>NUCLEOTIDE SEQUENCE</scope>
    <source>
        <strain evidence="2">ICT_H6.2</strain>
    </source>
</reference>
<comment type="caution">
    <text evidence="2">The sequence shown here is derived from an EMBL/GenBank/DDBJ whole genome shotgun (WGS) entry which is preliminary data.</text>
</comment>
<feature type="chain" id="PRO_5040865020" evidence="1">
    <location>
        <begin position="32"/>
        <end position="294"/>
    </location>
</feature>
<dbReference type="PROSITE" id="PS00018">
    <property type="entry name" value="EF_HAND_1"/>
    <property type="match status" value="1"/>
</dbReference>
<dbReference type="EMBL" id="JAMXLR010000064">
    <property type="protein sequence ID" value="MCO6046021.1"/>
    <property type="molecule type" value="Genomic_DNA"/>
</dbReference>
<dbReference type="Proteomes" id="UP001155241">
    <property type="component" value="Unassembled WGS sequence"/>
</dbReference>
<gene>
    <name evidence="2" type="ORF">NG895_19145</name>
</gene>
<dbReference type="AlphaFoldDB" id="A0A9X2FII5"/>
<dbReference type="RefSeq" id="WP_252854137.1">
    <property type="nucleotide sequence ID" value="NZ_JAMXLR010000064.1"/>
</dbReference>
<evidence type="ECO:0000313" key="3">
    <source>
        <dbReference type="Proteomes" id="UP001155241"/>
    </source>
</evidence>
<organism evidence="2 3">
    <name type="scientific">Aeoliella straminimaris</name>
    <dbReference type="NCBI Taxonomy" id="2954799"/>
    <lineage>
        <taxon>Bacteria</taxon>
        <taxon>Pseudomonadati</taxon>
        <taxon>Planctomycetota</taxon>
        <taxon>Planctomycetia</taxon>
        <taxon>Pirellulales</taxon>
        <taxon>Lacipirellulaceae</taxon>
        <taxon>Aeoliella</taxon>
    </lineage>
</organism>
<feature type="signal peptide" evidence="1">
    <location>
        <begin position="1"/>
        <end position="31"/>
    </location>
</feature>
<accession>A0A9X2FII5</accession>
<dbReference type="InterPro" id="IPR018247">
    <property type="entry name" value="EF_Hand_1_Ca_BS"/>
</dbReference>
<keyword evidence="3" id="KW-1185">Reference proteome</keyword>
<evidence type="ECO:0000256" key="1">
    <source>
        <dbReference type="SAM" id="SignalP"/>
    </source>
</evidence>
<keyword evidence="1" id="KW-0732">Signal</keyword>
<dbReference type="NCBIfam" id="TIGR02595">
    <property type="entry name" value="PEP_CTERM"/>
    <property type="match status" value="1"/>
</dbReference>
<name>A0A9X2FII5_9BACT</name>